<dbReference type="eggNOG" id="COG4771">
    <property type="taxonomic scope" value="Bacteria"/>
</dbReference>
<dbReference type="InterPro" id="IPR039426">
    <property type="entry name" value="TonB-dep_rcpt-like"/>
</dbReference>
<evidence type="ECO:0000256" key="2">
    <source>
        <dbReference type="PROSITE-ProRule" id="PRU01360"/>
    </source>
</evidence>
<comment type="similarity">
    <text evidence="2">Belongs to the TonB-dependent receptor family.</text>
</comment>
<accession>G9YI11</accession>
<keyword evidence="2" id="KW-0813">Transport</keyword>
<protein>
    <submittedName>
        <fullName evidence="4">TonB-dependent receptor plug domain protein</fullName>
    </submittedName>
</protein>
<proteinExistence type="inferred from homology"/>
<sequence length="474" mass="53515">MRRTVRRGGDNRVETGDIVVKVNAAKEEAKYESQSTTVITREDIEKKQAKSVEDIIFSEVGVTRTVDAMGNVGVSIRGAEPRHTLIMVDGHPVLGDVAKYRGAGDEVMRLGAENIERIEIIRGAASAKYGADAIGGVINIITKTAGKKPALALNVEGLRAQDGRENTPFSNFFLRADAGTVGRLRLSAWGSKRDVLPIYAAKNVSTSWDSDFRSSLRYFGSIKNVGLQGTYDLGRQQTLRFSLGKEIEDMKKHVKYSNEEEEPEQNLRREIKRDTYDLSYRGRNGKYDWVVDYNYGKRTENDIGILSLAKSTQYTGYNMLFSLNDVEHRQWNLDTKINAAVNDDHLLTFGFGYSDEHGEGSRIQDAPTSYKKKIRPDDYDSNLWHQSVPGTALISPEGKSYVHDYKFNRDASGNVYWDEAYEYRGTADLDNYKEVQASDMLKPNNHITVIDKADGRGNRRSFDDIRRRYGILRL</sequence>
<dbReference type="GO" id="GO:0009279">
    <property type="term" value="C:cell outer membrane"/>
    <property type="evidence" value="ECO:0007669"/>
    <property type="project" value="UniProtKB-SubCell"/>
</dbReference>
<dbReference type="PROSITE" id="PS52016">
    <property type="entry name" value="TONB_DEPENDENT_REC_3"/>
    <property type="match status" value="1"/>
</dbReference>
<comment type="caution">
    <text evidence="4">The sequence shown here is derived from an EMBL/GenBank/DDBJ whole genome shotgun (WGS) entry which is preliminary data.</text>
</comment>
<dbReference type="InterPro" id="IPR037066">
    <property type="entry name" value="Plug_dom_sf"/>
</dbReference>
<keyword evidence="2" id="KW-0472">Membrane</keyword>
<comment type="subcellular location">
    <subcellularLocation>
        <location evidence="2">Cell outer membrane</location>
        <topology evidence="2">Multi-pass membrane protein</topology>
    </subcellularLocation>
</comment>
<dbReference type="STRING" id="861450.HMPREF0080_01295"/>
<organism evidence="4 5">
    <name type="scientific">Anaeroglobus geminatus F0357</name>
    <dbReference type="NCBI Taxonomy" id="861450"/>
    <lineage>
        <taxon>Bacteria</taxon>
        <taxon>Bacillati</taxon>
        <taxon>Bacillota</taxon>
        <taxon>Negativicutes</taxon>
        <taxon>Veillonellales</taxon>
        <taxon>Veillonellaceae</taxon>
        <taxon>Anaeroglobus</taxon>
    </lineage>
</organism>
<dbReference type="AlphaFoldDB" id="G9YI11"/>
<dbReference type="InterPro" id="IPR012910">
    <property type="entry name" value="Plug_dom"/>
</dbReference>
<evidence type="ECO:0000259" key="3">
    <source>
        <dbReference type="Pfam" id="PF07715"/>
    </source>
</evidence>
<dbReference type="Pfam" id="PF07715">
    <property type="entry name" value="Plug"/>
    <property type="match status" value="1"/>
</dbReference>
<gene>
    <name evidence="4" type="ORF">HMPREF0080_01295</name>
</gene>
<keyword evidence="2" id="KW-1134">Transmembrane beta strand</keyword>
<dbReference type="EMBL" id="AGCJ01000052">
    <property type="protein sequence ID" value="EHM40273.1"/>
    <property type="molecule type" value="Genomic_DNA"/>
</dbReference>
<feature type="domain" description="TonB-dependent receptor plug" evidence="3">
    <location>
        <begin position="33"/>
        <end position="137"/>
    </location>
</feature>
<keyword evidence="4" id="KW-0675">Receptor</keyword>
<dbReference type="GO" id="GO:0044718">
    <property type="term" value="P:siderophore transmembrane transport"/>
    <property type="evidence" value="ECO:0007669"/>
    <property type="project" value="TreeGrafter"/>
</dbReference>
<dbReference type="PANTHER" id="PTHR30069:SF29">
    <property type="entry name" value="HEMOGLOBIN AND HEMOGLOBIN-HAPTOGLOBIN-BINDING PROTEIN 1-RELATED"/>
    <property type="match status" value="1"/>
</dbReference>
<dbReference type="PATRIC" id="fig|861450.3.peg.1209"/>
<dbReference type="SUPFAM" id="SSF56935">
    <property type="entry name" value="Porins"/>
    <property type="match status" value="1"/>
</dbReference>
<dbReference type="Gene3D" id="2.170.130.10">
    <property type="entry name" value="TonB-dependent receptor, plug domain"/>
    <property type="match status" value="1"/>
</dbReference>
<dbReference type="RefSeq" id="WP_006790271.1">
    <property type="nucleotide sequence ID" value="NZ_JH417594.1"/>
</dbReference>
<evidence type="ECO:0000313" key="4">
    <source>
        <dbReference type="EMBL" id="EHM40273.1"/>
    </source>
</evidence>
<evidence type="ECO:0000256" key="1">
    <source>
        <dbReference type="ARBA" id="ARBA00022729"/>
    </source>
</evidence>
<evidence type="ECO:0000313" key="5">
    <source>
        <dbReference type="Proteomes" id="UP000005481"/>
    </source>
</evidence>
<name>G9YI11_9FIRM</name>
<keyword evidence="5" id="KW-1185">Reference proteome</keyword>
<keyword evidence="2" id="KW-0998">Cell outer membrane</keyword>
<dbReference type="PANTHER" id="PTHR30069">
    <property type="entry name" value="TONB-DEPENDENT OUTER MEMBRANE RECEPTOR"/>
    <property type="match status" value="1"/>
</dbReference>
<keyword evidence="1" id="KW-0732">Signal</keyword>
<dbReference type="GO" id="GO:0015344">
    <property type="term" value="F:siderophore uptake transmembrane transporter activity"/>
    <property type="evidence" value="ECO:0007669"/>
    <property type="project" value="TreeGrafter"/>
</dbReference>
<dbReference type="Proteomes" id="UP000005481">
    <property type="component" value="Unassembled WGS sequence"/>
</dbReference>
<keyword evidence="2" id="KW-0812">Transmembrane</keyword>
<reference evidence="4 5" key="1">
    <citation type="submission" date="2011-08" db="EMBL/GenBank/DDBJ databases">
        <authorList>
            <person name="Weinstock G."/>
            <person name="Sodergren E."/>
            <person name="Clifton S."/>
            <person name="Fulton L."/>
            <person name="Fulton B."/>
            <person name="Courtney L."/>
            <person name="Fronick C."/>
            <person name="Harrison M."/>
            <person name="Strong C."/>
            <person name="Farmer C."/>
            <person name="Delahaunty K."/>
            <person name="Markovic C."/>
            <person name="Hall O."/>
            <person name="Minx P."/>
            <person name="Tomlinson C."/>
            <person name="Mitreva M."/>
            <person name="Hou S."/>
            <person name="Chen J."/>
            <person name="Wollam A."/>
            <person name="Pepin K.H."/>
            <person name="Johnson M."/>
            <person name="Bhonagiri V."/>
            <person name="Zhang X."/>
            <person name="Suruliraj S."/>
            <person name="Warren W."/>
            <person name="Chinwalla A."/>
            <person name="Mardis E.R."/>
            <person name="Wilson R.K."/>
        </authorList>
    </citation>
    <scope>NUCLEOTIDE SEQUENCE [LARGE SCALE GENOMIC DNA]</scope>
    <source>
        <strain evidence="4 5">F0357</strain>
    </source>
</reference>
<dbReference type="HOGENOM" id="CLU_028252_0_0_9"/>
<dbReference type="OrthoDB" id="1625425at2"/>